<comment type="subcellular location">
    <subcellularLocation>
        <location evidence="1 8">Cytoplasm</location>
    </subcellularLocation>
</comment>
<dbReference type="SUPFAM" id="SSF56266">
    <property type="entry name" value="DmpA/ArgJ-like"/>
    <property type="match status" value="1"/>
</dbReference>
<keyword evidence="7 8" id="KW-0012">Acyltransferase</keyword>
<feature type="binding site" evidence="8">
    <location>
        <position position="170"/>
    </location>
    <ligand>
        <name>substrate</name>
    </ligand>
</feature>
<evidence type="ECO:0000256" key="6">
    <source>
        <dbReference type="ARBA" id="ARBA00022813"/>
    </source>
</evidence>
<dbReference type="GO" id="GO:0006526">
    <property type="term" value="P:L-arginine biosynthetic process"/>
    <property type="evidence" value="ECO:0007669"/>
    <property type="project" value="UniProtKB-UniRule"/>
</dbReference>
<feature type="binding site" evidence="8">
    <location>
        <position position="181"/>
    </location>
    <ligand>
        <name>substrate</name>
    </ligand>
</feature>
<protein>
    <recommendedName>
        <fullName evidence="8">Arginine biosynthesis bifunctional protein ArgJ</fullName>
    </recommendedName>
    <domain>
        <recommendedName>
            <fullName evidence="8">Glutamate N-acetyltransferase</fullName>
            <ecNumber evidence="8">2.3.1.35</ecNumber>
        </recommendedName>
        <alternativeName>
            <fullName evidence="8">Ornithine acetyltransferase</fullName>
            <shortName evidence="8">OATase</shortName>
        </alternativeName>
        <alternativeName>
            <fullName evidence="8">Ornithine transacetylase</fullName>
        </alternativeName>
    </domain>
    <domain>
        <recommendedName>
            <fullName evidence="8">Amino-acid acetyltransferase</fullName>
            <ecNumber evidence="8">2.3.1.1</ecNumber>
        </recommendedName>
        <alternativeName>
            <fullName evidence="8">N-acetylglutamate synthase</fullName>
            <shortName evidence="8">AGSase</shortName>
        </alternativeName>
    </domain>
    <component>
        <recommendedName>
            <fullName evidence="8">Arginine biosynthesis bifunctional protein ArgJ alpha chain</fullName>
        </recommendedName>
    </component>
    <component>
        <recommendedName>
            <fullName evidence="8">Arginine biosynthesis bifunctional protein ArgJ beta chain</fullName>
        </recommendedName>
    </component>
</protein>
<evidence type="ECO:0000313" key="10">
    <source>
        <dbReference type="Proteomes" id="UP000031202"/>
    </source>
</evidence>
<dbReference type="GO" id="GO:0005737">
    <property type="term" value="C:cytoplasm"/>
    <property type="evidence" value="ECO:0007669"/>
    <property type="project" value="UniProtKB-SubCell"/>
</dbReference>
<evidence type="ECO:0000256" key="2">
    <source>
        <dbReference type="ARBA" id="ARBA00006774"/>
    </source>
</evidence>
<dbReference type="HAMAP" id="MF_01106">
    <property type="entry name" value="ArgJ"/>
    <property type="match status" value="1"/>
</dbReference>
<dbReference type="EC" id="2.3.1.35" evidence="8"/>
<dbReference type="FunFam" id="3.10.20.340:FF:000003">
    <property type="entry name" value="Arginine biosynthesis bifunctional protein ArgJ"/>
    <property type="match status" value="1"/>
</dbReference>
<evidence type="ECO:0000256" key="7">
    <source>
        <dbReference type="ARBA" id="ARBA00023315"/>
    </source>
</evidence>
<sequence length="385" mass="39294">MSVTAPAGFAAAGVVAGLKSTGRPDVAVVVNRGPLKVGAAVFTSNRAKANPILWSRQAIQDGTVEAIVLNSGGANCFTGAFGFQTTHQTAEKAAALLNVSPGDVLVCSTGLIGTGDEVFRGKILAGTEAAIAALSDDGGDHAARAIMTTDTVPKTAVFAGDGWAIGAMAKGAGMLAPGLATMLVVITTDAVLSVDEADAHLRAATRVSFDRLDSDGCMSTNDQVTLMASGASGVTPGADAFRAALVEVCTSLARQLQADAEGASHDITIRVVGAASEDDAVEVGRSVARNNLFKAAIFGNDPNWGRVLAAIGTTQAAFDPYAVDVSFNGVRLCSAGAPDRPREEVDLTPRATDVLIDLKEGDAAATIFTNDLTHDYVHENSAYSS</sequence>
<keyword evidence="4 8" id="KW-0963">Cytoplasm</keyword>
<comment type="catalytic activity">
    <reaction evidence="8">
        <text>L-glutamate + acetyl-CoA = N-acetyl-L-glutamate + CoA + H(+)</text>
        <dbReference type="Rhea" id="RHEA:24292"/>
        <dbReference type="ChEBI" id="CHEBI:15378"/>
        <dbReference type="ChEBI" id="CHEBI:29985"/>
        <dbReference type="ChEBI" id="CHEBI:44337"/>
        <dbReference type="ChEBI" id="CHEBI:57287"/>
        <dbReference type="ChEBI" id="CHEBI:57288"/>
        <dbReference type="EC" id="2.3.1.1"/>
    </reaction>
</comment>
<dbReference type="InterPro" id="IPR042195">
    <property type="entry name" value="ArgJ_beta_C"/>
</dbReference>
<accession>A0A0B4DQG2</accession>
<comment type="pathway">
    <text evidence="8">Amino-acid biosynthesis; L-arginine biosynthesis; L-ornithine and N-acetyl-L-glutamate from L-glutamate and N(2)-acetyl-L-ornithine (cyclic): step 1/1.</text>
</comment>
<keyword evidence="8" id="KW-0511">Multifunctional enzyme</keyword>
<dbReference type="NCBIfam" id="TIGR00120">
    <property type="entry name" value="ArgJ"/>
    <property type="match status" value="1"/>
</dbReference>
<feature type="site" description="Cleavage; by autolysis" evidence="8">
    <location>
        <begin position="180"/>
        <end position="181"/>
    </location>
</feature>
<dbReference type="InterPro" id="IPR016117">
    <property type="entry name" value="ArgJ-like_dom_sf"/>
</dbReference>
<feature type="binding site" evidence="8">
    <location>
        <position position="261"/>
    </location>
    <ligand>
        <name>substrate</name>
    </ligand>
</feature>
<dbReference type="Pfam" id="PF01960">
    <property type="entry name" value="ArgJ"/>
    <property type="match status" value="1"/>
</dbReference>
<comment type="caution">
    <text evidence="9">The sequence shown here is derived from an EMBL/GenBank/DDBJ whole genome shotgun (WGS) entry which is preliminary data.</text>
</comment>
<keyword evidence="8" id="KW-0055">Arginine biosynthesis</keyword>
<keyword evidence="5 8" id="KW-0808">Transferase</keyword>
<comment type="similarity">
    <text evidence="2 8">Belongs to the ArgJ family.</text>
</comment>
<feature type="binding site" evidence="8">
    <location>
        <position position="148"/>
    </location>
    <ligand>
        <name>substrate</name>
    </ligand>
</feature>
<comment type="pathway">
    <text evidence="8">Amino-acid biosynthesis; L-arginine biosynthesis; N(2)-acetyl-L-ornithine from L-glutamate: step 1/4.</text>
</comment>
<evidence type="ECO:0000256" key="5">
    <source>
        <dbReference type="ARBA" id="ARBA00022679"/>
    </source>
</evidence>
<feature type="chain" id="PRO_5023576213" description="Arginine biosynthesis bifunctional protein ArgJ beta chain" evidence="8">
    <location>
        <begin position="181"/>
        <end position="385"/>
    </location>
</feature>
<feature type="chain" id="PRO_5023576212" description="Arginine biosynthesis bifunctional protein ArgJ alpha chain" evidence="8">
    <location>
        <begin position="1"/>
        <end position="180"/>
    </location>
</feature>
<dbReference type="NCBIfam" id="NF003802">
    <property type="entry name" value="PRK05388.1"/>
    <property type="match status" value="1"/>
</dbReference>
<dbReference type="AlphaFoldDB" id="A0A0B4DQG2"/>
<dbReference type="InterPro" id="IPR002813">
    <property type="entry name" value="Arg_biosynth_ArgJ"/>
</dbReference>
<dbReference type="UniPathway" id="UPA00068">
    <property type="reaction ID" value="UER00106"/>
</dbReference>
<dbReference type="PANTHER" id="PTHR23100">
    <property type="entry name" value="ARGININE BIOSYNTHESIS BIFUNCTIONAL PROTEIN ARGJ"/>
    <property type="match status" value="1"/>
</dbReference>
<dbReference type="GO" id="GO:0004358">
    <property type="term" value="F:L-glutamate N-acetyltransferase activity, acting on acetyl-L-ornithine as donor"/>
    <property type="evidence" value="ECO:0007669"/>
    <property type="project" value="UniProtKB-UniRule"/>
</dbReference>
<dbReference type="Proteomes" id="UP000031202">
    <property type="component" value="Unassembled WGS sequence"/>
</dbReference>
<organism evidence="9 10">
    <name type="scientific">Microbacterium hominis</name>
    <dbReference type="NCBI Taxonomy" id="162426"/>
    <lineage>
        <taxon>Bacteria</taxon>
        <taxon>Bacillati</taxon>
        <taxon>Actinomycetota</taxon>
        <taxon>Actinomycetes</taxon>
        <taxon>Micrococcales</taxon>
        <taxon>Microbacteriaceae</taxon>
        <taxon>Microbacterium</taxon>
    </lineage>
</organism>
<feature type="site" description="Involved in the stabilization of negative charge on the oxyanion by the formation of the oxyanion hole" evidence="8">
    <location>
        <position position="109"/>
    </location>
</feature>
<evidence type="ECO:0000256" key="3">
    <source>
        <dbReference type="ARBA" id="ARBA00011475"/>
    </source>
</evidence>
<comment type="function">
    <text evidence="8">Catalyzes two activities which are involved in the cyclic version of arginine biosynthesis: the synthesis of N-acetylglutamate from glutamate and acetyl-CoA as the acetyl donor, and of ornithine by transacetylation between N(2)-acetylornithine and glutamate.</text>
</comment>
<dbReference type="GO" id="GO:0006592">
    <property type="term" value="P:ornithine biosynthetic process"/>
    <property type="evidence" value="ECO:0007669"/>
    <property type="project" value="TreeGrafter"/>
</dbReference>
<evidence type="ECO:0000313" key="9">
    <source>
        <dbReference type="EMBL" id="KIC56498.1"/>
    </source>
</evidence>
<feature type="binding site" evidence="8">
    <location>
        <position position="385"/>
    </location>
    <ligand>
        <name>substrate</name>
    </ligand>
</feature>
<dbReference type="PANTHER" id="PTHR23100:SF0">
    <property type="entry name" value="ARGININE BIOSYNTHESIS BIFUNCTIONAL PROTEIN ARGJ, MITOCHONDRIAL"/>
    <property type="match status" value="1"/>
</dbReference>
<evidence type="ECO:0000256" key="1">
    <source>
        <dbReference type="ARBA" id="ARBA00004496"/>
    </source>
</evidence>
<dbReference type="CDD" id="cd02152">
    <property type="entry name" value="OAT"/>
    <property type="match status" value="1"/>
</dbReference>
<evidence type="ECO:0000256" key="4">
    <source>
        <dbReference type="ARBA" id="ARBA00022490"/>
    </source>
</evidence>
<keyword evidence="6 8" id="KW-0068">Autocatalytic cleavage</keyword>
<comment type="catalytic activity">
    <reaction evidence="8">
        <text>N(2)-acetyl-L-ornithine + L-glutamate = N-acetyl-L-glutamate + L-ornithine</text>
        <dbReference type="Rhea" id="RHEA:15349"/>
        <dbReference type="ChEBI" id="CHEBI:29985"/>
        <dbReference type="ChEBI" id="CHEBI:44337"/>
        <dbReference type="ChEBI" id="CHEBI:46911"/>
        <dbReference type="ChEBI" id="CHEBI:57805"/>
        <dbReference type="EC" id="2.3.1.35"/>
    </reaction>
</comment>
<dbReference type="EMBL" id="JWSZ01000017">
    <property type="protein sequence ID" value="KIC56498.1"/>
    <property type="molecule type" value="Genomic_DNA"/>
</dbReference>
<gene>
    <name evidence="8" type="primary">argJ</name>
    <name evidence="9" type="ORF">RM52_12770</name>
</gene>
<comment type="subunit">
    <text evidence="3 8">Heterotetramer of two alpha and two beta chains.</text>
</comment>
<feature type="binding site" evidence="8">
    <location>
        <position position="380"/>
    </location>
    <ligand>
        <name>substrate</name>
    </ligand>
</feature>
<dbReference type="RefSeq" id="WP_039416645.1">
    <property type="nucleotide sequence ID" value="NZ_JWSZ01000017.1"/>
</dbReference>
<dbReference type="Gene3D" id="3.10.20.340">
    <property type="entry name" value="ArgJ beta chain, C-terminal domain"/>
    <property type="match status" value="1"/>
</dbReference>
<feature type="site" description="Involved in the stabilization of negative charge on the oxyanion by the formation of the oxyanion hole" evidence="8">
    <location>
        <position position="110"/>
    </location>
</feature>
<reference evidence="9 10" key="1">
    <citation type="submission" date="2014-12" db="EMBL/GenBank/DDBJ databases">
        <title>Genome sequencing of Microbacterium hominis TPW29.</title>
        <authorList>
            <person name="Tan P.W."/>
            <person name="Chan K.-G."/>
        </authorList>
    </citation>
    <scope>NUCLEOTIDE SEQUENCE [LARGE SCALE GENOMIC DNA]</scope>
    <source>
        <strain evidence="9 10">TPW29</strain>
    </source>
</reference>
<dbReference type="GO" id="GO:0004042">
    <property type="term" value="F:L-glutamate N-acetyltransferase activity"/>
    <property type="evidence" value="ECO:0007669"/>
    <property type="project" value="UniProtKB-UniRule"/>
</dbReference>
<keyword evidence="8" id="KW-0028">Amino-acid biosynthesis</keyword>
<feature type="active site" description="Nucleophile" evidence="8">
    <location>
        <position position="181"/>
    </location>
</feature>
<dbReference type="Gene3D" id="3.60.70.12">
    <property type="entry name" value="L-amino peptidase D-ALA esterase/amidase"/>
    <property type="match status" value="1"/>
</dbReference>
<dbReference type="EC" id="2.3.1.1" evidence="8"/>
<proteinExistence type="inferred from homology"/>
<name>A0A0B4DQG2_9MICO</name>
<evidence type="ECO:0000256" key="8">
    <source>
        <dbReference type="HAMAP-Rule" id="MF_01106"/>
    </source>
</evidence>